<evidence type="ECO:0000313" key="2">
    <source>
        <dbReference type="EMBL" id="PQO45849.1"/>
    </source>
</evidence>
<dbReference type="AlphaFoldDB" id="A0A2S8GN54"/>
<organism evidence="2 3">
    <name type="scientific">Blastopirellula marina</name>
    <dbReference type="NCBI Taxonomy" id="124"/>
    <lineage>
        <taxon>Bacteria</taxon>
        <taxon>Pseudomonadati</taxon>
        <taxon>Planctomycetota</taxon>
        <taxon>Planctomycetia</taxon>
        <taxon>Pirellulales</taxon>
        <taxon>Pirellulaceae</taxon>
        <taxon>Blastopirellula</taxon>
    </lineage>
</organism>
<sequence length="161" mass="17552">MKPNVCFLLMGLMLAAAGLTRLDLLPTITPPPENPGGPELLAAFRESDDAAEASEDARRFAQLCAALAAAIEYDAARTQPQLRSGVQLENLRVIARDTQLSGGSYAAKYPRLGGEIKAYLDRELGVDGGALSDDRRRRWIAAYRQLARSAHYAADYLSWKS</sequence>
<gene>
    <name evidence="2" type="ORF">C5Y93_11365</name>
</gene>
<protein>
    <submittedName>
        <fullName evidence="2">Uncharacterized protein</fullName>
    </submittedName>
</protein>
<accession>A0A2S8GN54</accession>
<dbReference type="RefSeq" id="WP_105335549.1">
    <property type="nucleotide sequence ID" value="NZ_PUHZ01000012.1"/>
</dbReference>
<reference evidence="2 3" key="1">
    <citation type="submission" date="2018-02" db="EMBL/GenBank/DDBJ databases">
        <title>Comparative genomes isolates from brazilian mangrove.</title>
        <authorList>
            <person name="Araujo J.E."/>
            <person name="Taketani R.G."/>
            <person name="Silva M.C.P."/>
            <person name="Loureco M.V."/>
            <person name="Andreote F.D."/>
        </authorList>
    </citation>
    <scope>NUCLEOTIDE SEQUENCE [LARGE SCALE GENOMIC DNA]</scope>
    <source>
        <strain evidence="2 3">Nap-Phe MGV</strain>
    </source>
</reference>
<dbReference type="OrthoDB" id="9833570at2"/>
<dbReference type="EMBL" id="PUHZ01000012">
    <property type="protein sequence ID" value="PQO45849.1"/>
    <property type="molecule type" value="Genomic_DNA"/>
</dbReference>
<keyword evidence="1" id="KW-0732">Signal</keyword>
<evidence type="ECO:0000313" key="3">
    <source>
        <dbReference type="Proteomes" id="UP000237819"/>
    </source>
</evidence>
<feature type="chain" id="PRO_5015727553" evidence="1">
    <location>
        <begin position="18"/>
        <end position="161"/>
    </location>
</feature>
<comment type="caution">
    <text evidence="2">The sequence shown here is derived from an EMBL/GenBank/DDBJ whole genome shotgun (WGS) entry which is preliminary data.</text>
</comment>
<feature type="signal peptide" evidence="1">
    <location>
        <begin position="1"/>
        <end position="17"/>
    </location>
</feature>
<proteinExistence type="predicted"/>
<name>A0A2S8GN54_9BACT</name>
<dbReference type="Proteomes" id="UP000237819">
    <property type="component" value="Unassembled WGS sequence"/>
</dbReference>
<evidence type="ECO:0000256" key="1">
    <source>
        <dbReference type="SAM" id="SignalP"/>
    </source>
</evidence>